<dbReference type="GO" id="GO:0009968">
    <property type="term" value="P:negative regulation of signal transduction"/>
    <property type="evidence" value="ECO:0007669"/>
    <property type="project" value="UniProtKB-KW"/>
</dbReference>
<dbReference type="SUPFAM" id="SSF55550">
    <property type="entry name" value="SH2 domain"/>
    <property type="match status" value="1"/>
</dbReference>
<dbReference type="SMART" id="SM00252">
    <property type="entry name" value="SH2"/>
    <property type="match status" value="1"/>
</dbReference>
<dbReference type="Gene3D" id="3.30.505.10">
    <property type="entry name" value="SH2 domain"/>
    <property type="match status" value="1"/>
</dbReference>
<dbReference type="EMBL" id="CASHTH010000875">
    <property type="protein sequence ID" value="CAI8008620.1"/>
    <property type="molecule type" value="Genomic_DNA"/>
</dbReference>
<evidence type="ECO:0000256" key="2">
    <source>
        <dbReference type="ARBA" id="ARBA00022700"/>
    </source>
</evidence>
<proteinExistence type="predicted"/>
<feature type="region of interest" description="Disordered" evidence="6">
    <location>
        <begin position="193"/>
        <end position="218"/>
    </location>
</feature>
<keyword evidence="1" id="KW-0341">Growth regulation</keyword>
<keyword evidence="3" id="KW-0833">Ubl conjugation pathway</keyword>
<feature type="compositionally biased region" description="Polar residues" evidence="6">
    <location>
        <begin position="202"/>
        <end position="218"/>
    </location>
</feature>
<dbReference type="Proteomes" id="UP001174909">
    <property type="component" value="Unassembled WGS sequence"/>
</dbReference>
<keyword evidence="10" id="KW-1185">Reference proteome</keyword>
<dbReference type="InterPro" id="IPR000980">
    <property type="entry name" value="SH2"/>
</dbReference>
<dbReference type="GO" id="GO:0035556">
    <property type="term" value="P:intracellular signal transduction"/>
    <property type="evidence" value="ECO:0007669"/>
    <property type="project" value="InterPro"/>
</dbReference>
<dbReference type="PRINTS" id="PR00401">
    <property type="entry name" value="SH2DOMAIN"/>
</dbReference>
<feature type="domain" description="SOCS box" evidence="8">
    <location>
        <begin position="130"/>
        <end position="180"/>
    </location>
</feature>
<keyword evidence="4 5" id="KW-0727">SH2 domain</keyword>
<accession>A0AA35WBF6</accession>
<organism evidence="9 10">
    <name type="scientific">Geodia barretti</name>
    <name type="common">Barrett's horny sponge</name>
    <dbReference type="NCBI Taxonomy" id="519541"/>
    <lineage>
        <taxon>Eukaryota</taxon>
        <taxon>Metazoa</taxon>
        <taxon>Porifera</taxon>
        <taxon>Demospongiae</taxon>
        <taxon>Heteroscleromorpha</taxon>
        <taxon>Tetractinellida</taxon>
        <taxon>Astrophorina</taxon>
        <taxon>Geodiidae</taxon>
        <taxon>Geodia</taxon>
    </lineage>
</organism>
<dbReference type="InterPro" id="IPR036860">
    <property type="entry name" value="SH2_dom_sf"/>
</dbReference>
<evidence type="ECO:0000256" key="4">
    <source>
        <dbReference type="ARBA" id="ARBA00022999"/>
    </source>
</evidence>
<evidence type="ECO:0000259" key="8">
    <source>
        <dbReference type="PROSITE" id="PS50225"/>
    </source>
</evidence>
<name>A0AA35WBF6_GEOBA</name>
<sequence>MTCCHHNTSGLLHTILDLPKAGYYYGDISVTEAEAMLQGEPNGAFLVRDSSDSHSNSDLFTITFKIQNRFGSVRIDYAKGYFSLSLQDPGLPLFHTLMDLIAYCQHRSTVHKLPVCILTGHRRTHDVHLFLTKPVCRLRQMHSLQYYCRQSIQRFVTRDHLYSLGLPRRLVEFYLSLNPYFDEQLYPMEEEETWKGGRDIDSQSSGSRNSLQLDTGTS</sequence>
<dbReference type="GO" id="GO:0046854">
    <property type="term" value="P:phosphatidylinositol phosphate biosynthetic process"/>
    <property type="evidence" value="ECO:0007669"/>
    <property type="project" value="TreeGrafter"/>
</dbReference>
<evidence type="ECO:0000256" key="5">
    <source>
        <dbReference type="PROSITE-ProRule" id="PRU00191"/>
    </source>
</evidence>
<dbReference type="AlphaFoldDB" id="A0AA35WBF6"/>
<dbReference type="SUPFAM" id="SSF158235">
    <property type="entry name" value="SOCS box-like"/>
    <property type="match status" value="1"/>
</dbReference>
<dbReference type="GO" id="GO:0005942">
    <property type="term" value="C:phosphatidylinositol 3-kinase complex"/>
    <property type="evidence" value="ECO:0007669"/>
    <property type="project" value="TreeGrafter"/>
</dbReference>
<evidence type="ECO:0000313" key="9">
    <source>
        <dbReference type="EMBL" id="CAI8008620.1"/>
    </source>
</evidence>
<protein>
    <submittedName>
        <fullName evidence="9">Suppressor of cytokine signaling 6</fullName>
    </submittedName>
</protein>
<dbReference type="GO" id="GO:0046935">
    <property type="term" value="F:1-phosphatidylinositol-3-kinase regulator activity"/>
    <property type="evidence" value="ECO:0007669"/>
    <property type="project" value="TreeGrafter"/>
</dbReference>
<gene>
    <name evidence="9" type="ORF">GBAR_LOCUS5894</name>
</gene>
<dbReference type="PANTHER" id="PTHR10155">
    <property type="entry name" value="PHOSPHATIDYLINOSITOL 3-KINASE REGULATORY SUBUNIT"/>
    <property type="match status" value="1"/>
</dbReference>
<comment type="caution">
    <text evidence="9">The sequence shown here is derived from an EMBL/GenBank/DDBJ whole genome shotgun (WGS) entry which is preliminary data.</text>
</comment>
<evidence type="ECO:0000256" key="6">
    <source>
        <dbReference type="SAM" id="MobiDB-lite"/>
    </source>
</evidence>
<evidence type="ECO:0000256" key="1">
    <source>
        <dbReference type="ARBA" id="ARBA00022604"/>
    </source>
</evidence>
<evidence type="ECO:0000256" key="3">
    <source>
        <dbReference type="ARBA" id="ARBA00022786"/>
    </source>
</evidence>
<feature type="domain" description="SH2" evidence="7">
    <location>
        <begin position="23"/>
        <end position="135"/>
    </location>
</feature>
<dbReference type="Pfam" id="PF00017">
    <property type="entry name" value="SH2"/>
    <property type="match status" value="1"/>
</dbReference>
<keyword evidence="2" id="KW-0734">Signal transduction inhibitor</keyword>
<dbReference type="InterPro" id="IPR036036">
    <property type="entry name" value="SOCS_box-like_dom_sf"/>
</dbReference>
<dbReference type="PANTHER" id="PTHR10155:SF0">
    <property type="entry name" value="SUPPRESSOR OF CYTOKINE SIGNALING AT 36E, ISOFORM D"/>
    <property type="match status" value="1"/>
</dbReference>
<dbReference type="PROSITE" id="PS50001">
    <property type="entry name" value="SH2"/>
    <property type="match status" value="1"/>
</dbReference>
<dbReference type="InterPro" id="IPR001496">
    <property type="entry name" value="SOCS_box"/>
</dbReference>
<evidence type="ECO:0000259" key="7">
    <source>
        <dbReference type="PROSITE" id="PS50001"/>
    </source>
</evidence>
<evidence type="ECO:0000313" key="10">
    <source>
        <dbReference type="Proteomes" id="UP001174909"/>
    </source>
</evidence>
<reference evidence="9" key="1">
    <citation type="submission" date="2023-03" db="EMBL/GenBank/DDBJ databases">
        <authorList>
            <person name="Steffen K."/>
            <person name="Cardenas P."/>
        </authorList>
    </citation>
    <scope>NUCLEOTIDE SEQUENCE</scope>
</reference>
<dbReference type="PROSITE" id="PS50225">
    <property type="entry name" value="SOCS"/>
    <property type="match status" value="1"/>
</dbReference>